<dbReference type="PROSITE" id="PS50102">
    <property type="entry name" value="RRM"/>
    <property type="match status" value="1"/>
</dbReference>
<dbReference type="PANTHER" id="PTHR13952">
    <property type="entry name" value="U1 SMALL NUCLEAR RIBONUCLEOPROTEIN 70 KD"/>
    <property type="match status" value="1"/>
</dbReference>
<dbReference type="Proteomes" id="UP000694865">
    <property type="component" value="Unplaced"/>
</dbReference>
<dbReference type="InterPro" id="IPR000504">
    <property type="entry name" value="RRM_dom"/>
</dbReference>
<dbReference type="InterPro" id="IPR051183">
    <property type="entry name" value="U1_U11-U12_snRNP_70-35kDa"/>
</dbReference>
<dbReference type="SMART" id="SM00360">
    <property type="entry name" value="RRM"/>
    <property type="match status" value="1"/>
</dbReference>
<organism evidence="5 6">
    <name type="scientific">Saccoglossus kowalevskii</name>
    <name type="common">Acorn worm</name>
    <dbReference type="NCBI Taxonomy" id="10224"/>
    <lineage>
        <taxon>Eukaryota</taxon>
        <taxon>Metazoa</taxon>
        <taxon>Hemichordata</taxon>
        <taxon>Enteropneusta</taxon>
        <taxon>Harrimaniidae</taxon>
        <taxon>Saccoglossus</taxon>
    </lineage>
</organism>
<comment type="subcellular location">
    <subcellularLocation>
        <location evidence="1">Nucleus</location>
    </subcellularLocation>
</comment>
<evidence type="ECO:0000256" key="2">
    <source>
        <dbReference type="ARBA" id="ARBA00023242"/>
    </source>
</evidence>
<evidence type="ECO:0000313" key="6">
    <source>
        <dbReference type="RefSeq" id="XP_006815686.1"/>
    </source>
</evidence>
<evidence type="ECO:0000256" key="3">
    <source>
        <dbReference type="PROSITE-ProRule" id="PRU00176"/>
    </source>
</evidence>
<keyword evidence="5" id="KW-1185">Reference proteome</keyword>
<dbReference type="SUPFAM" id="SSF54928">
    <property type="entry name" value="RNA-binding domain, RBD"/>
    <property type="match status" value="1"/>
</dbReference>
<dbReference type="Gene3D" id="3.30.70.330">
    <property type="match status" value="1"/>
</dbReference>
<dbReference type="Pfam" id="PF00076">
    <property type="entry name" value="RRM_1"/>
    <property type="match status" value="1"/>
</dbReference>
<feature type="domain" description="RRM" evidence="4">
    <location>
        <begin position="54"/>
        <end position="132"/>
    </location>
</feature>
<protein>
    <submittedName>
        <fullName evidence="6">U11/U12 small nuclear ribonucleoprotein 35 kDa protein-like</fullName>
    </submittedName>
</protein>
<sequence length="163" mass="18383">MTEDRWFPIAKNAYDPLKAGSIDGTDDIPHDKAIQRAMSAKYKPNKAITGDAEKTVFVARLNLNTTEETIEKTFSRYGEIKRLKLVRDIVTGFSKGYAFVEYCSQKSAERAERKADKLIVDGSELFVDLECERKLKGWIPRRLGGGFGGRKESGQLRFGGKDR</sequence>
<keyword evidence="3" id="KW-0694">RNA-binding</keyword>
<accession>A0ABM0M6P5</accession>
<evidence type="ECO:0000259" key="4">
    <source>
        <dbReference type="PROSITE" id="PS50102"/>
    </source>
</evidence>
<feature type="non-terminal residue" evidence="6">
    <location>
        <position position="163"/>
    </location>
</feature>
<evidence type="ECO:0000256" key="1">
    <source>
        <dbReference type="ARBA" id="ARBA00004123"/>
    </source>
</evidence>
<dbReference type="PANTHER" id="PTHR13952:SF6">
    <property type="entry name" value="U11_U12 SMALL NUCLEAR RIBONUCLEOPROTEIN 35 KDA PROTEIN"/>
    <property type="match status" value="1"/>
</dbReference>
<dbReference type="InterPro" id="IPR035979">
    <property type="entry name" value="RBD_domain_sf"/>
</dbReference>
<proteinExistence type="predicted"/>
<evidence type="ECO:0000313" key="5">
    <source>
        <dbReference type="Proteomes" id="UP000694865"/>
    </source>
</evidence>
<dbReference type="RefSeq" id="XP_006815686.1">
    <property type="nucleotide sequence ID" value="XM_006815623.1"/>
</dbReference>
<dbReference type="GeneID" id="100370207"/>
<reference evidence="6" key="1">
    <citation type="submission" date="2025-08" db="UniProtKB">
        <authorList>
            <consortium name="RefSeq"/>
        </authorList>
    </citation>
    <scope>IDENTIFICATION</scope>
    <source>
        <tissue evidence="6">Testes</tissue>
    </source>
</reference>
<gene>
    <name evidence="6" type="primary">LOC100370207</name>
</gene>
<name>A0ABM0M6P5_SACKO</name>
<keyword evidence="2" id="KW-0539">Nucleus</keyword>
<dbReference type="InterPro" id="IPR012677">
    <property type="entry name" value="Nucleotide-bd_a/b_plait_sf"/>
</dbReference>